<evidence type="ECO:0000313" key="1">
    <source>
        <dbReference type="EMBL" id="KAF3694168.1"/>
    </source>
</evidence>
<protein>
    <submittedName>
        <fullName evidence="1">Uncharacterized protein</fullName>
    </submittedName>
</protein>
<keyword evidence="2" id="KW-1185">Reference proteome</keyword>
<proteinExistence type="predicted"/>
<evidence type="ECO:0000313" key="2">
    <source>
        <dbReference type="Proteomes" id="UP000503349"/>
    </source>
</evidence>
<sequence length="75" mass="8737">MLELAQQRLDMNGTFRGLLTGTCVEPHMWSVTLISNSVGKKKNRMRKAFDSAHLCVRVKVRQRSKSRHVEKKIIW</sequence>
<accession>A0A6G1PW12</accession>
<dbReference type="Proteomes" id="UP000503349">
    <property type="component" value="Chromosome 9"/>
</dbReference>
<name>A0A6G1PW12_CHAAH</name>
<dbReference type="EMBL" id="CM015720">
    <property type="protein sequence ID" value="KAF3694168.1"/>
    <property type="molecule type" value="Genomic_DNA"/>
</dbReference>
<gene>
    <name evidence="1" type="ORF">EXN66_Car009844</name>
</gene>
<organism evidence="1 2">
    <name type="scientific">Channa argus</name>
    <name type="common">Northern snakehead</name>
    <name type="synonym">Ophicephalus argus</name>
    <dbReference type="NCBI Taxonomy" id="215402"/>
    <lineage>
        <taxon>Eukaryota</taxon>
        <taxon>Metazoa</taxon>
        <taxon>Chordata</taxon>
        <taxon>Craniata</taxon>
        <taxon>Vertebrata</taxon>
        <taxon>Euteleostomi</taxon>
        <taxon>Actinopterygii</taxon>
        <taxon>Neopterygii</taxon>
        <taxon>Teleostei</taxon>
        <taxon>Neoteleostei</taxon>
        <taxon>Acanthomorphata</taxon>
        <taxon>Anabantaria</taxon>
        <taxon>Anabantiformes</taxon>
        <taxon>Channoidei</taxon>
        <taxon>Channidae</taxon>
        <taxon>Channa</taxon>
    </lineage>
</organism>
<dbReference type="AlphaFoldDB" id="A0A6G1PW12"/>
<reference evidence="1 2" key="1">
    <citation type="submission" date="2019-02" db="EMBL/GenBank/DDBJ databases">
        <title>Opniocepnalus argus genome.</title>
        <authorList>
            <person name="Zhou C."/>
            <person name="Xiao S."/>
        </authorList>
    </citation>
    <scope>NUCLEOTIDE SEQUENCE [LARGE SCALE GENOMIC DNA]</scope>
    <source>
        <strain evidence="1">OARG1902GOOAL</strain>
        <tissue evidence="1">Muscle</tissue>
    </source>
</reference>
<reference evidence="2" key="2">
    <citation type="submission" date="2019-02" db="EMBL/GenBank/DDBJ databases">
        <title>Opniocepnalus argus Var Kimnra genome.</title>
        <authorList>
            <person name="Zhou C."/>
            <person name="Xiao S."/>
        </authorList>
    </citation>
    <scope>NUCLEOTIDE SEQUENCE [LARGE SCALE GENOMIC DNA]</scope>
</reference>